<dbReference type="InterPro" id="IPR000073">
    <property type="entry name" value="AB_hydrolase_1"/>
</dbReference>
<dbReference type="OrthoDB" id="5983953at2"/>
<organism evidence="2 3">
    <name type="scientific">Dokdonella koreensis DS-123</name>
    <dbReference type="NCBI Taxonomy" id="1300342"/>
    <lineage>
        <taxon>Bacteria</taxon>
        <taxon>Pseudomonadati</taxon>
        <taxon>Pseudomonadota</taxon>
        <taxon>Gammaproteobacteria</taxon>
        <taxon>Lysobacterales</taxon>
        <taxon>Rhodanobacteraceae</taxon>
        <taxon>Dokdonella</taxon>
    </lineage>
</organism>
<evidence type="ECO:0000313" key="3">
    <source>
        <dbReference type="Proteomes" id="UP000076830"/>
    </source>
</evidence>
<proteinExistence type="predicted"/>
<accession>A0A160DVY1</accession>
<dbReference type="Proteomes" id="UP000076830">
    <property type="component" value="Chromosome"/>
</dbReference>
<dbReference type="STRING" id="1300342.I596_2734"/>
<name>A0A160DVY1_9GAMM</name>
<dbReference type="KEGG" id="dko:I596_2734"/>
<feature type="domain" description="AB hydrolase-1" evidence="1">
    <location>
        <begin position="8"/>
        <end position="220"/>
    </location>
</feature>
<protein>
    <recommendedName>
        <fullName evidence="1">AB hydrolase-1 domain-containing protein</fullName>
    </recommendedName>
</protein>
<dbReference type="Gene3D" id="3.40.50.1820">
    <property type="entry name" value="alpha/beta hydrolase"/>
    <property type="match status" value="1"/>
</dbReference>
<reference evidence="2 3" key="1">
    <citation type="submission" date="2016-04" db="EMBL/GenBank/DDBJ databases">
        <title>Complete genome sequence of Dokdonella koreensis DS-123T.</title>
        <authorList>
            <person name="Kim J.F."/>
            <person name="Lee H."/>
            <person name="Kwak M.-J."/>
        </authorList>
    </citation>
    <scope>NUCLEOTIDE SEQUENCE [LARGE SCALE GENOMIC DNA]</scope>
    <source>
        <strain evidence="2 3">DS-123</strain>
    </source>
</reference>
<dbReference type="RefSeq" id="WP_067648610.1">
    <property type="nucleotide sequence ID" value="NZ_CP015249.1"/>
</dbReference>
<dbReference type="SUPFAM" id="SSF53474">
    <property type="entry name" value="alpha/beta-Hydrolases"/>
    <property type="match status" value="1"/>
</dbReference>
<sequence length="236" mass="24107">MQESAPPLVCVHGAGAGGWEWAIWARVFTARGHAVIAPDLMPAGDGLAATRLADYRAQVVAWCEAAGTAPILAGASLGGLLALAAAAQVRPAALILVNPLPPAGILARPLHAPPGPIVPWGSERSLAGTRRALQGCDDAACLYAYRRWRDESGAVIAEARAGVAVEPPRCPVLVLCGALDTDVPPSVGRALATRIGADFVCPPDIGHVDPLLGRAAAGCAERAAAWLSLRLPAPDA</sequence>
<keyword evidence="3" id="KW-1185">Reference proteome</keyword>
<dbReference type="AlphaFoldDB" id="A0A160DVY1"/>
<evidence type="ECO:0000313" key="2">
    <source>
        <dbReference type="EMBL" id="ANB18729.1"/>
    </source>
</evidence>
<dbReference type="Pfam" id="PF12697">
    <property type="entry name" value="Abhydrolase_6"/>
    <property type="match status" value="1"/>
</dbReference>
<evidence type="ECO:0000259" key="1">
    <source>
        <dbReference type="Pfam" id="PF12697"/>
    </source>
</evidence>
<dbReference type="InterPro" id="IPR029058">
    <property type="entry name" value="AB_hydrolase_fold"/>
</dbReference>
<gene>
    <name evidence="2" type="ORF">I596_2734</name>
</gene>
<dbReference type="EMBL" id="CP015249">
    <property type="protein sequence ID" value="ANB18729.1"/>
    <property type="molecule type" value="Genomic_DNA"/>
</dbReference>
<dbReference type="PANTHER" id="PTHR43194">
    <property type="entry name" value="HYDROLASE ALPHA/BETA FOLD FAMILY"/>
    <property type="match status" value="1"/>
</dbReference>
<dbReference type="InterPro" id="IPR050228">
    <property type="entry name" value="Carboxylesterase_BioH"/>
</dbReference>
<dbReference type="PANTHER" id="PTHR43194:SF2">
    <property type="entry name" value="PEROXISOMAL MEMBRANE PROTEIN LPX1"/>
    <property type="match status" value="1"/>
</dbReference>